<dbReference type="AlphaFoldDB" id="A0A9D1CHK8"/>
<dbReference type="Gene3D" id="3.40.50.2000">
    <property type="entry name" value="Glycogen Phosphorylase B"/>
    <property type="match status" value="1"/>
</dbReference>
<dbReference type="GO" id="GO:0016020">
    <property type="term" value="C:membrane"/>
    <property type="evidence" value="ECO:0007669"/>
    <property type="project" value="UniProtKB-SubCell"/>
</dbReference>
<dbReference type="Pfam" id="PF06925">
    <property type="entry name" value="MGDG_synth"/>
    <property type="match status" value="1"/>
</dbReference>
<dbReference type="GO" id="GO:0009247">
    <property type="term" value="P:glycolipid biosynthetic process"/>
    <property type="evidence" value="ECO:0007669"/>
    <property type="project" value="InterPro"/>
</dbReference>
<proteinExistence type="inferred from homology"/>
<feature type="domain" description="Diacylglycerol glucosyltransferase N-terminal" evidence="6">
    <location>
        <begin position="14"/>
        <end position="172"/>
    </location>
</feature>
<keyword evidence="3" id="KW-0328">Glycosyltransferase</keyword>
<feature type="domain" description="Glycosyl transferase family 28 C-terminal" evidence="5">
    <location>
        <begin position="214"/>
        <end position="307"/>
    </location>
</feature>
<name>A0A9D1CHK8_9FIRM</name>
<keyword evidence="4" id="KW-0808">Transferase</keyword>
<dbReference type="Proteomes" id="UP000886879">
    <property type="component" value="Unassembled WGS sequence"/>
</dbReference>
<evidence type="ECO:0000313" key="7">
    <source>
        <dbReference type="EMBL" id="HIQ61383.1"/>
    </source>
</evidence>
<reference evidence="7" key="2">
    <citation type="journal article" date="2021" name="PeerJ">
        <title>Extensive microbial diversity within the chicken gut microbiome revealed by metagenomics and culture.</title>
        <authorList>
            <person name="Gilroy R."/>
            <person name="Ravi A."/>
            <person name="Getino M."/>
            <person name="Pursley I."/>
            <person name="Horton D.L."/>
            <person name="Alikhan N.F."/>
            <person name="Baker D."/>
            <person name="Gharbi K."/>
            <person name="Hall N."/>
            <person name="Watson M."/>
            <person name="Adriaenssens E.M."/>
            <person name="Foster-Nyarko E."/>
            <person name="Jarju S."/>
            <person name="Secka A."/>
            <person name="Antonio M."/>
            <person name="Oren A."/>
            <person name="Chaudhuri R.R."/>
            <person name="La Ragione R."/>
            <person name="Hildebrand F."/>
            <person name="Pallen M.J."/>
        </authorList>
    </citation>
    <scope>NUCLEOTIDE SEQUENCE</scope>
    <source>
        <strain evidence="7">ChiGjej2B2-12916</strain>
    </source>
</reference>
<dbReference type="PANTHER" id="PTHR43025">
    <property type="entry name" value="MONOGALACTOSYLDIACYLGLYCEROL SYNTHASE"/>
    <property type="match status" value="1"/>
</dbReference>
<gene>
    <name evidence="7" type="ORF">IAD31_07300</name>
</gene>
<evidence type="ECO:0000256" key="2">
    <source>
        <dbReference type="ARBA" id="ARBA00006962"/>
    </source>
</evidence>
<evidence type="ECO:0000259" key="6">
    <source>
        <dbReference type="Pfam" id="PF06925"/>
    </source>
</evidence>
<dbReference type="GO" id="GO:0016758">
    <property type="term" value="F:hexosyltransferase activity"/>
    <property type="evidence" value="ECO:0007669"/>
    <property type="project" value="InterPro"/>
</dbReference>
<organism evidence="7 8">
    <name type="scientific">Candidatus Enterenecus faecium</name>
    <dbReference type="NCBI Taxonomy" id="2840780"/>
    <lineage>
        <taxon>Bacteria</taxon>
        <taxon>Bacillati</taxon>
        <taxon>Bacillota</taxon>
        <taxon>Clostridia</taxon>
        <taxon>Eubacteriales</taxon>
        <taxon>Candidatus Enterenecus</taxon>
    </lineage>
</organism>
<comment type="similarity">
    <text evidence="2">Belongs to the glycosyltransferase 28 family.</text>
</comment>
<dbReference type="InterPro" id="IPR007235">
    <property type="entry name" value="Glyco_trans_28_C"/>
</dbReference>
<evidence type="ECO:0000256" key="4">
    <source>
        <dbReference type="ARBA" id="ARBA00022679"/>
    </source>
</evidence>
<dbReference type="SUPFAM" id="SSF53756">
    <property type="entry name" value="UDP-Glycosyltransferase/glycogen phosphorylase"/>
    <property type="match status" value="1"/>
</dbReference>
<comment type="caution">
    <text evidence="7">The sequence shown here is derived from an EMBL/GenBank/DDBJ whole genome shotgun (WGS) entry which is preliminary data.</text>
</comment>
<dbReference type="EMBL" id="DVFO01000077">
    <property type="protein sequence ID" value="HIQ61383.1"/>
    <property type="molecule type" value="Genomic_DNA"/>
</dbReference>
<comment type="subcellular location">
    <subcellularLocation>
        <location evidence="1">Membrane</location>
    </subcellularLocation>
</comment>
<evidence type="ECO:0000256" key="1">
    <source>
        <dbReference type="ARBA" id="ARBA00004370"/>
    </source>
</evidence>
<reference evidence="7" key="1">
    <citation type="submission" date="2020-10" db="EMBL/GenBank/DDBJ databases">
        <authorList>
            <person name="Gilroy R."/>
        </authorList>
    </citation>
    <scope>NUCLEOTIDE SEQUENCE</scope>
    <source>
        <strain evidence="7">ChiGjej2B2-12916</strain>
    </source>
</reference>
<dbReference type="InterPro" id="IPR009695">
    <property type="entry name" value="Diacylglyc_glucosyltr_N"/>
</dbReference>
<dbReference type="InterPro" id="IPR050519">
    <property type="entry name" value="Glycosyltransf_28_UgtP"/>
</dbReference>
<evidence type="ECO:0000259" key="5">
    <source>
        <dbReference type="Pfam" id="PF04101"/>
    </source>
</evidence>
<dbReference type="Pfam" id="PF04101">
    <property type="entry name" value="Glyco_tran_28_C"/>
    <property type="match status" value="1"/>
</dbReference>
<sequence>MNVLILTGKFGMGHWSASQALQQQLEREGHQVHTVDFFDYAMPELAPTLYRMFGWLVKYGGGLYNLFHRLTRNVEGDMPLAGAWVEYLEELLFETGADVVVSTHPVCSSVVARYKREGGVMPLVTCITDVTCHSEWIHPGTDCYLVASHQVRQGLVDKGVEAERILVSGIPVGQQFTGGSPNRGQRELLIMGGGLGLMPRRDRFYEQLNALPGVHVTILTGRNEKLYQRLYGKYENIEVVGFTTQVDQYMARAHLMLSKPGGITVFEAIASRLPMLVWAPFLDQERENARFLLEAGMARLADKEEEACLWAIESTLYDEAGLASMRRAMEKASNTMCRAAVCAVVEQLAGEKVCA</sequence>
<accession>A0A9D1CHK8</accession>
<dbReference type="PANTHER" id="PTHR43025:SF3">
    <property type="entry name" value="MONOGALACTOSYLDIACYLGLYCEROL SYNTHASE 1, CHLOROPLASTIC"/>
    <property type="match status" value="1"/>
</dbReference>
<evidence type="ECO:0000256" key="3">
    <source>
        <dbReference type="ARBA" id="ARBA00022676"/>
    </source>
</evidence>
<protein>
    <submittedName>
        <fullName evidence="7">UDP-diphospho-muramoylpentapeptide beta-N-acetylglucosaminyltransferase</fullName>
    </submittedName>
</protein>
<evidence type="ECO:0000313" key="8">
    <source>
        <dbReference type="Proteomes" id="UP000886879"/>
    </source>
</evidence>